<dbReference type="Pfam" id="PF01755">
    <property type="entry name" value="Glyco_transf_25"/>
    <property type="match status" value="1"/>
</dbReference>
<accession>A0A0G4QF73</accession>
<proteinExistence type="predicted"/>
<evidence type="ECO:0000313" key="3">
    <source>
        <dbReference type="Proteomes" id="UP000183920"/>
    </source>
</evidence>
<organism evidence="2 3">
    <name type="scientific">Proteus penneri</name>
    <dbReference type="NCBI Taxonomy" id="102862"/>
    <lineage>
        <taxon>Bacteria</taxon>
        <taxon>Pseudomonadati</taxon>
        <taxon>Pseudomonadota</taxon>
        <taxon>Gammaproteobacteria</taxon>
        <taxon>Enterobacterales</taxon>
        <taxon>Morganellaceae</taxon>
        <taxon>Proteus</taxon>
    </lineage>
</organism>
<dbReference type="AlphaFoldDB" id="A0A0G4QF73"/>
<gene>
    <name evidence="2" type="ORF">BN1804_03056</name>
</gene>
<sequence>MNNNMKIYIVNLEKDVERKASIKAQLDDLNLDYEFISAVYGKNLTQEEISRLSPDFEKTRLTLPELGCALSHLKVYKKIIENNDSIALVLEDDVKINSDIKKYLDLIDHYYNSNKPEVILLGKVNEYIESFKKQLDDTYSLVNVIDSVGAYGYCINQKAAERLLEFLQPIWIVSDEWKLIREKNIVKIKAIVPPLITFTQHADASTISNEPRALLTHFDKKKRKRNIYESIRLLLWRIFIRSWVKKIRP</sequence>
<evidence type="ECO:0000313" key="2">
    <source>
        <dbReference type="EMBL" id="CRL64533.1"/>
    </source>
</evidence>
<evidence type="ECO:0000259" key="1">
    <source>
        <dbReference type="Pfam" id="PF01755"/>
    </source>
</evidence>
<dbReference type="GO" id="GO:0016740">
    <property type="term" value="F:transferase activity"/>
    <property type="evidence" value="ECO:0007669"/>
    <property type="project" value="UniProtKB-KW"/>
</dbReference>
<dbReference type="EMBL" id="CVRY01000006">
    <property type="protein sequence ID" value="CRL64533.1"/>
    <property type="molecule type" value="Genomic_DNA"/>
</dbReference>
<keyword evidence="2" id="KW-0808">Transferase</keyword>
<protein>
    <submittedName>
        <fullName evidence="2">Glycosyltransferase family 25 (LPS biosynthesis protein)</fullName>
    </submittedName>
</protein>
<dbReference type="CDD" id="cd06532">
    <property type="entry name" value="Glyco_transf_25"/>
    <property type="match status" value="1"/>
</dbReference>
<name>A0A0G4QF73_9GAMM</name>
<dbReference type="Proteomes" id="UP000183920">
    <property type="component" value="Unassembled WGS sequence"/>
</dbReference>
<dbReference type="InterPro" id="IPR002654">
    <property type="entry name" value="Glyco_trans_25"/>
</dbReference>
<feature type="domain" description="Glycosyl transferase family 25" evidence="1">
    <location>
        <begin position="6"/>
        <end position="176"/>
    </location>
</feature>
<reference evidence="3" key="1">
    <citation type="submission" date="2015-06" db="EMBL/GenBank/DDBJ databases">
        <authorList>
            <person name="Urmite Genomes"/>
        </authorList>
    </citation>
    <scope>NUCLEOTIDE SEQUENCE [LARGE SCALE GENOMIC DNA]</scope>
    <source>
        <strain evidence="3">CSUR P1867</strain>
    </source>
</reference>